<protein>
    <recommendedName>
        <fullName evidence="2">Reverse transcriptase domain-containing protein</fullName>
    </recommendedName>
</protein>
<sequence>MAYFNRDSDFEKIGSLRRLKVNTLPTLNLPTDSEEKQLGALTEQILPVLSQSEALPSTSGLLSHPRTQVNTESGMLSTQTSPSLLITSSTSDTENTENGDAQQLTTSQAVAFTKPLLRKKFKRKLLSDSSSSWSPGKKKLSSSSSTNQNNISLPKVMKSGVPQGSVLGPTLFSLYIGDLQSLPLQSKVHVYVDLLNHDLELISVWSKNISLELNPEKCSYMYIGTPHRIETIKDQNLQVKLGNSVIRNVNHVKNLGVVFDAKTAISIPRLP</sequence>
<keyword evidence="4" id="KW-1185">Reference proteome</keyword>
<accession>A0AAV8X247</accession>
<feature type="compositionally biased region" description="Low complexity" evidence="1">
    <location>
        <begin position="76"/>
        <end position="98"/>
    </location>
</feature>
<feature type="region of interest" description="Disordered" evidence="1">
    <location>
        <begin position="72"/>
        <end position="105"/>
    </location>
</feature>
<dbReference type="Proteomes" id="UP001162156">
    <property type="component" value="Unassembled WGS sequence"/>
</dbReference>
<dbReference type="InterPro" id="IPR000477">
    <property type="entry name" value="RT_dom"/>
</dbReference>
<comment type="caution">
    <text evidence="3">The sequence shown here is derived from an EMBL/GenBank/DDBJ whole genome shotgun (WGS) entry which is preliminary data.</text>
</comment>
<feature type="compositionally biased region" description="Low complexity" evidence="1">
    <location>
        <begin position="128"/>
        <end position="145"/>
    </location>
</feature>
<reference evidence="3" key="1">
    <citation type="journal article" date="2023" name="Insect Mol. Biol.">
        <title>Genome sequencing provides insights into the evolution of gene families encoding plant cell wall-degrading enzymes in longhorned beetles.</title>
        <authorList>
            <person name="Shin N.R."/>
            <person name="Okamura Y."/>
            <person name="Kirsch R."/>
            <person name="Pauchet Y."/>
        </authorList>
    </citation>
    <scope>NUCLEOTIDE SEQUENCE</scope>
    <source>
        <strain evidence="3">RBIC_L_NR</strain>
    </source>
</reference>
<evidence type="ECO:0000313" key="4">
    <source>
        <dbReference type="Proteomes" id="UP001162156"/>
    </source>
</evidence>
<evidence type="ECO:0000313" key="3">
    <source>
        <dbReference type="EMBL" id="KAJ8932995.1"/>
    </source>
</evidence>
<feature type="region of interest" description="Disordered" evidence="1">
    <location>
        <begin position="128"/>
        <end position="155"/>
    </location>
</feature>
<name>A0AAV8X247_9CUCU</name>
<feature type="domain" description="Reverse transcriptase" evidence="2">
    <location>
        <begin position="152"/>
        <end position="257"/>
    </location>
</feature>
<dbReference type="Pfam" id="PF00078">
    <property type="entry name" value="RVT_1"/>
    <property type="match status" value="1"/>
</dbReference>
<gene>
    <name evidence="3" type="ORF">NQ314_014292</name>
</gene>
<dbReference type="EMBL" id="JANEYF010003937">
    <property type="protein sequence ID" value="KAJ8932995.1"/>
    <property type="molecule type" value="Genomic_DNA"/>
</dbReference>
<dbReference type="AlphaFoldDB" id="A0AAV8X247"/>
<evidence type="ECO:0000259" key="2">
    <source>
        <dbReference type="Pfam" id="PF00078"/>
    </source>
</evidence>
<evidence type="ECO:0000256" key="1">
    <source>
        <dbReference type="SAM" id="MobiDB-lite"/>
    </source>
</evidence>
<organism evidence="3 4">
    <name type="scientific">Rhamnusium bicolor</name>
    <dbReference type="NCBI Taxonomy" id="1586634"/>
    <lineage>
        <taxon>Eukaryota</taxon>
        <taxon>Metazoa</taxon>
        <taxon>Ecdysozoa</taxon>
        <taxon>Arthropoda</taxon>
        <taxon>Hexapoda</taxon>
        <taxon>Insecta</taxon>
        <taxon>Pterygota</taxon>
        <taxon>Neoptera</taxon>
        <taxon>Endopterygota</taxon>
        <taxon>Coleoptera</taxon>
        <taxon>Polyphaga</taxon>
        <taxon>Cucujiformia</taxon>
        <taxon>Chrysomeloidea</taxon>
        <taxon>Cerambycidae</taxon>
        <taxon>Lepturinae</taxon>
        <taxon>Rhagiini</taxon>
        <taxon>Rhamnusium</taxon>
    </lineage>
</organism>
<proteinExistence type="predicted"/>